<dbReference type="AlphaFoldDB" id="A0A6J2XEN1"/>
<dbReference type="GeneID" id="115877667"/>
<keyword evidence="1" id="KW-0812">Transmembrane</keyword>
<dbReference type="Proteomes" id="UP000504635">
    <property type="component" value="Unplaced"/>
</dbReference>
<dbReference type="InParanoid" id="A0A6J2XEN1"/>
<feature type="transmembrane region" description="Helical" evidence="1">
    <location>
        <begin position="151"/>
        <end position="170"/>
    </location>
</feature>
<gene>
    <name evidence="3" type="primary">LOC115877667</name>
</gene>
<accession>A0A6J2XEN1</accession>
<feature type="transmembrane region" description="Helical" evidence="1">
    <location>
        <begin position="310"/>
        <end position="331"/>
    </location>
</feature>
<feature type="transmembrane region" description="Helical" evidence="1">
    <location>
        <begin position="336"/>
        <end position="354"/>
    </location>
</feature>
<dbReference type="SUPFAM" id="SSF103473">
    <property type="entry name" value="MFS general substrate transporter"/>
    <property type="match status" value="1"/>
</dbReference>
<feature type="transmembrane region" description="Helical" evidence="1">
    <location>
        <begin position="394"/>
        <end position="415"/>
    </location>
</feature>
<dbReference type="RefSeq" id="XP_030749793.1">
    <property type="nucleotide sequence ID" value="XM_030893933.1"/>
</dbReference>
<dbReference type="OrthoDB" id="6499973at2759"/>
<keyword evidence="2" id="KW-1185">Reference proteome</keyword>
<keyword evidence="1" id="KW-0472">Membrane</keyword>
<proteinExistence type="predicted"/>
<evidence type="ECO:0000256" key="1">
    <source>
        <dbReference type="SAM" id="Phobius"/>
    </source>
</evidence>
<feature type="transmembrane region" description="Helical" evidence="1">
    <location>
        <begin position="24"/>
        <end position="50"/>
    </location>
</feature>
<dbReference type="InterPro" id="IPR011701">
    <property type="entry name" value="MFS"/>
</dbReference>
<feature type="transmembrane region" description="Helical" evidence="1">
    <location>
        <begin position="70"/>
        <end position="87"/>
    </location>
</feature>
<reference evidence="3" key="1">
    <citation type="submission" date="2025-08" db="UniProtKB">
        <authorList>
            <consortium name="RefSeq"/>
        </authorList>
    </citation>
    <scope>IDENTIFICATION</scope>
    <source>
        <tissue evidence="3">Gonads</tissue>
    </source>
</reference>
<dbReference type="InterPro" id="IPR036259">
    <property type="entry name" value="MFS_trans_sf"/>
</dbReference>
<feature type="transmembrane region" description="Helical" evidence="1">
    <location>
        <begin position="269"/>
        <end position="290"/>
    </location>
</feature>
<evidence type="ECO:0000313" key="3">
    <source>
        <dbReference type="RefSeq" id="XP_030749793.1"/>
    </source>
</evidence>
<organism evidence="2 3">
    <name type="scientific">Sitophilus oryzae</name>
    <name type="common">Rice weevil</name>
    <name type="synonym">Curculio oryzae</name>
    <dbReference type="NCBI Taxonomy" id="7048"/>
    <lineage>
        <taxon>Eukaryota</taxon>
        <taxon>Metazoa</taxon>
        <taxon>Ecdysozoa</taxon>
        <taxon>Arthropoda</taxon>
        <taxon>Hexapoda</taxon>
        <taxon>Insecta</taxon>
        <taxon>Pterygota</taxon>
        <taxon>Neoptera</taxon>
        <taxon>Endopterygota</taxon>
        <taxon>Coleoptera</taxon>
        <taxon>Polyphaga</taxon>
        <taxon>Cucujiformia</taxon>
        <taxon>Curculionidae</taxon>
        <taxon>Dryophthorinae</taxon>
        <taxon>Sitophilus</taxon>
    </lineage>
</organism>
<dbReference type="PANTHER" id="PTHR11360">
    <property type="entry name" value="MONOCARBOXYLATE TRANSPORTER"/>
    <property type="match status" value="1"/>
</dbReference>
<dbReference type="PANTHER" id="PTHR11360:SF309">
    <property type="entry name" value="MONOCARBOXYLATE TRANSPORTER 7-LIKE PROTEIN"/>
    <property type="match status" value="1"/>
</dbReference>
<feature type="transmembrane region" description="Helical" evidence="1">
    <location>
        <begin position="360"/>
        <end position="382"/>
    </location>
</feature>
<dbReference type="KEGG" id="soy:115877667"/>
<dbReference type="Gene3D" id="1.20.1250.20">
    <property type="entry name" value="MFS general substrate transporter like domains"/>
    <property type="match status" value="1"/>
</dbReference>
<protein>
    <submittedName>
        <fullName evidence="3">Monocarboxylate transporter 1-like</fullName>
    </submittedName>
</protein>
<name>A0A6J2XEN1_SITOR</name>
<feature type="transmembrane region" description="Helical" evidence="1">
    <location>
        <begin position="119"/>
        <end position="139"/>
    </location>
</feature>
<dbReference type="InterPro" id="IPR050327">
    <property type="entry name" value="Proton-linked_MCT"/>
</dbReference>
<feature type="transmembrane region" description="Helical" evidence="1">
    <location>
        <begin position="94"/>
        <end position="113"/>
    </location>
</feature>
<feature type="transmembrane region" description="Helical" evidence="1">
    <location>
        <begin position="182"/>
        <end position="201"/>
    </location>
</feature>
<dbReference type="Pfam" id="PF07690">
    <property type="entry name" value="MFS_1"/>
    <property type="match status" value="1"/>
</dbReference>
<evidence type="ECO:0000313" key="2">
    <source>
        <dbReference type="Proteomes" id="UP000504635"/>
    </source>
</evidence>
<keyword evidence="1" id="KW-1133">Transmembrane helix</keyword>
<feature type="transmembrane region" description="Helical" evidence="1">
    <location>
        <begin position="427"/>
        <end position="446"/>
    </location>
</feature>
<sequence length="451" mass="50441">MTQKCKKIIIDDVAYEVVPPDGGWGYLVALATTVMYLSTVVPIAGFGIIFKDFFASFGDETRGITLTNSIFNTVSFFMGLVTNILLIKISYRKVALLGSMCHIIGTVGTIFITNLPGSILFIGIFQGMGFGLLQPAALSAFNEYFDKRLQLWISISQTGMVIGYMSMPFFSTWSLSFFGFRGTLLVLMGLSLLTLPVALTLQPVKQHLKMIRIHEDIEMLYANSDDDIIKTKMNKELPENDDNEELKSEKQTICHQIRNSFGLLMDPKYLNLSIGLALCFTADIAFYPIIPLVLAHLNYTNSEIAAMMSVYFGADLLARIGLSLVSVCVVYKSRRLFYAAALLSSIFRIGWLTYDSFWWKTVIMAVLGTLRCFIETLVSLVISEEYPDRFSSAFSLYMVANGSTCLICGAIMNYIKYSTSSDIITCHVLTAAFLISVTSWSVEWCIREKKK</sequence>
<dbReference type="GO" id="GO:0008028">
    <property type="term" value="F:monocarboxylic acid transmembrane transporter activity"/>
    <property type="evidence" value="ECO:0007669"/>
    <property type="project" value="TreeGrafter"/>
</dbReference>